<reference evidence="1 2" key="1">
    <citation type="submission" date="2019-12" db="EMBL/GenBank/DDBJ databases">
        <title>Shinella kummerowiae sp. nov., a symbiotic bacterium isolated from root nodules of the herbal legume Kummerowia stipulacea.</title>
        <authorList>
            <person name="Gao J."/>
        </authorList>
    </citation>
    <scope>NUCLEOTIDE SEQUENCE [LARGE SCALE GENOMIC DNA]</scope>
    <source>
        <strain evidence="1 2">CCBAU 25048</strain>
    </source>
</reference>
<dbReference type="OrthoDB" id="7254827at2"/>
<gene>
    <name evidence="1" type="ORF">GR138_13960</name>
</gene>
<dbReference type="Proteomes" id="UP000435802">
    <property type="component" value="Unassembled WGS sequence"/>
</dbReference>
<organism evidence="1 2">
    <name type="scientific">Shinella kummerowiae</name>
    <dbReference type="NCBI Taxonomy" id="417745"/>
    <lineage>
        <taxon>Bacteria</taxon>
        <taxon>Pseudomonadati</taxon>
        <taxon>Pseudomonadota</taxon>
        <taxon>Alphaproteobacteria</taxon>
        <taxon>Hyphomicrobiales</taxon>
        <taxon>Rhizobiaceae</taxon>
        <taxon>Shinella</taxon>
    </lineage>
</organism>
<keyword evidence="2" id="KW-1185">Reference proteome</keyword>
<name>A0A6N8SG72_9HYPH</name>
<dbReference type="AlphaFoldDB" id="A0A6N8SG72"/>
<dbReference type="EMBL" id="WUMK01000005">
    <property type="protein sequence ID" value="MXN46296.1"/>
    <property type="molecule type" value="Genomic_DNA"/>
</dbReference>
<evidence type="ECO:0000313" key="1">
    <source>
        <dbReference type="EMBL" id="MXN46296.1"/>
    </source>
</evidence>
<sequence>MSPSSRSLVDRLLLVAGHGLPRMYDGDLFAHTLRAVETKDGWTERREGVSLRYTAMTALGLAHTDTATQMHALEGGTIAELLQRAAASAEQSADIGAIALTAWAIAEVTGVFAAPLYTALSRHLASGTPISTVECAWCLSAALAARGLADTSRLIEAARAGLFSARLGSPLFGHWVPASASGRLRSHIGCFADQVYPIQALSRLHASLGDVEALTAAEVCAERICALQGSSGQWWWHYDVRHGTVAEGYPVYSVHQHAMAPMALLELREAGGRDFFNCITNGLRWLDDHPETRDVLIVPDKGVVWRKVARREPNKFVRKAAAAGTALWSSFKLPAANVLFPPRRIDRECRPYEFGLMLYAWLSGGTVTKLGDNRDANTTRL</sequence>
<protein>
    <submittedName>
        <fullName evidence="1">Uncharacterized protein</fullName>
    </submittedName>
</protein>
<comment type="caution">
    <text evidence="1">The sequence shown here is derived from an EMBL/GenBank/DDBJ whole genome shotgun (WGS) entry which is preliminary data.</text>
</comment>
<evidence type="ECO:0000313" key="2">
    <source>
        <dbReference type="Proteomes" id="UP000435802"/>
    </source>
</evidence>
<accession>A0A6N8SG72</accession>
<proteinExistence type="predicted"/>